<dbReference type="Proteomes" id="UP001652740">
    <property type="component" value="Unplaced"/>
</dbReference>
<sequence length="158" mass="18855">MERCYSDELNTVNTDINILKQQLLIIKNKLSQYKYQISMIDICRTSEMTKIGSQIDNVRCHTKGFEEMFAKEHNIFESYKKELREKEAVEQEVEKQKEREAAEENEQRAKDVANVELECDNIERECVVLKKRNNAVMLKLRRKLIQTENIRRDLLKKN</sequence>
<dbReference type="AlphaFoldDB" id="A0A6J3BWH8"/>
<reference evidence="3" key="1">
    <citation type="submission" date="2025-08" db="UniProtKB">
        <authorList>
            <consortium name="RefSeq"/>
        </authorList>
    </citation>
    <scope>IDENTIFICATION</scope>
    <source>
        <tissue evidence="3">Whole larvae</tissue>
    </source>
</reference>
<keyword evidence="1" id="KW-0175">Coiled coil</keyword>
<dbReference type="InParanoid" id="A0A6J3BWH8"/>
<protein>
    <submittedName>
        <fullName evidence="3">Uncharacterized protein LOC113521854</fullName>
    </submittedName>
</protein>
<accession>A0A6J3BWH8</accession>
<organism evidence="2 3">
    <name type="scientific">Galleria mellonella</name>
    <name type="common">Greater wax moth</name>
    <dbReference type="NCBI Taxonomy" id="7137"/>
    <lineage>
        <taxon>Eukaryota</taxon>
        <taxon>Metazoa</taxon>
        <taxon>Ecdysozoa</taxon>
        <taxon>Arthropoda</taxon>
        <taxon>Hexapoda</taxon>
        <taxon>Insecta</taxon>
        <taxon>Pterygota</taxon>
        <taxon>Neoptera</taxon>
        <taxon>Endopterygota</taxon>
        <taxon>Lepidoptera</taxon>
        <taxon>Glossata</taxon>
        <taxon>Ditrysia</taxon>
        <taxon>Pyraloidea</taxon>
        <taxon>Pyralidae</taxon>
        <taxon>Galleriinae</taxon>
        <taxon>Galleria</taxon>
    </lineage>
</organism>
<feature type="coiled-coil region" evidence="1">
    <location>
        <begin position="76"/>
        <end position="132"/>
    </location>
</feature>
<evidence type="ECO:0000313" key="2">
    <source>
        <dbReference type="Proteomes" id="UP001652740"/>
    </source>
</evidence>
<evidence type="ECO:0000313" key="3">
    <source>
        <dbReference type="RefSeq" id="XP_031765763.2"/>
    </source>
</evidence>
<name>A0A6J3BWH8_GALME</name>
<evidence type="ECO:0000256" key="1">
    <source>
        <dbReference type="SAM" id="Coils"/>
    </source>
</evidence>
<dbReference type="GeneID" id="113521854"/>
<keyword evidence="2" id="KW-1185">Reference proteome</keyword>
<gene>
    <name evidence="3" type="primary">LOC113521854</name>
</gene>
<proteinExistence type="predicted"/>
<dbReference type="KEGG" id="gmw:113521854"/>
<dbReference type="RefSeq" id="XP_031765763.2">
    <property type="nucleotide sequence ID" value="XM_031909903.2"/>
</dbReference>